<dbReference type="GO" id="GO:0006508">
    <property type="term" value="P:proteolysis"/>
    <property type="evidence" value="ECO:0007669"/>
    <property type="project" value="UniProtKB-KW"/>
</dbReference>
<dbReference type="AlphaFoldDB" id="W2RKS6"/>
<evidence type="ECO:0000256" key="3">
    <source>
        <dbReference type="ARBA" id="ARBA00022723"/>
    </source>
</evidence>
<dbReference type="HOGENOM" id="CLU_048726_0_2_1"/>
<dbReference type="SUPFAM" id="SSF55486">
    <property type="entry name" value="Metalloproteases ('zincins'), catalytic domain"/>
    <property type="match status" value="1"/>
</dbReference>
<dbReference type="Proteomes" id="UP000030752">
    <property type="component" value="Unassembled WGS sequence"/>
</dbReference>
<keyword evidence="3" id="KW-0479">Metal-binding</keyword>
<keyword evidence="4 10" id="KW-0732">Signal</keyword>
<sequence length="379" mass="40334">MLSPTVALTILLLLILPNALAAPPFPPLIKYFPLATPIPPTSPPSEDPALPAPQPQQPLLNARTCGTSNPSNNLRSALAQLRAEEPLDNNNLWSARTFSARILSQPLHKRAATPLVTIPLYLHIVDTPAAATPGSPSYISDAQVEQQVAYLRSAYALLSIAFDLRNTTRTTNATWAGNGDDLAMKRALRQGAYDSLNVYFQSNLKSNGDDGLPAGATLLGLCTLPVTGVSAVTAPARYVRDGCNVLSGTMPGGRMNGYNLGATAAHEMGHWLGLLHTFEDETCDAASWGDYVADTPQQAVPTEGCPARGSQDSCPNSGVAEGWSGLPGQGPNPYGPQGYSGVDNTRNYMDYSSDVCYEGWTAGQGARVVNAWKLWREGR</sequence>
<proteinExistence type="inferred from homology"/>
<organism evidence="12 13">
    <name type="scientific">Cyphellophora europaea (strain CBS 101466)</name>
    <name type="common">Phialophora europaea</name>
    <dbReference type="NCBI Taxonomy" id="1220924"/>
    <lineage>
        <taxon>Eukaryota</taxon>
        <taxon>Fungi</taxon>
        <taxon>Dikarya</taxon>
        <taxon>Ascomycota</taxon>
        <taxon>Pezizomycotina</taxon>
        <taxon>Eurotiomycetes</taxon>
        <taxon>Chaetothyriomycetidae</taxon>
        <taxon>Chaetothyriales</taxon>
        <taxon>Cyphellophoraceae</taxon>
        <taxon>Cyphellophora</taxon>
    </lineage>
</organism>
<dbReference type="GO" id="GO:0008237">
    <property type="term" value="F:metallopeptidase activity"/>
    <property type="evidence" value="ECO:0007669"/>
    <property type="project" value="UniProtKB-KW"/>
</dbReference>
<evidence type="ECO:0000313" key="12">
    <source>
        <dbReference type="EMBL" id="ETN36334.1"/>
    </source>
</evidence>
<accession>W2RKS6</accession>
<keyword evidence="2" id="KW-0645">Protease</keyword>
<dbReference type="InterPro" id="IPR008754">
    <property type="entry name" value="Peptidase_M43"/>
</dbReference>
<keyword evidence="8" id="KW-1015">Disulfide bond</keyword>
<evidence type="ECO:0000259" key="11">
    <source>
        <dbReference type="Pfam" id="PF05572"/>
    </source>
</evidence>
<feature type="region of interest" description="Disordered" evidence="9">
    <location>
        <begin position="40"/>
        <end position="67"/>
    </location>
</feature>
<evidence type="ECO:0000256" key="10">
    <source>
        <dbReference type="SAM" id="SignalP"/>
    </source>
</evidence>
<feature type="region of interest" description="Disordered" evidence="9">
    <location>
        <begin position="299"/>
        <end position="339"/>
    </location>
</feature>
<keyword evidence="7" id="KW-0482">Metalloprotease</keyword>
<dbReference type="PANTHER" id="PTHR47466">
    <property type="match status" value="1"/>
</dbReference>
<dbReference type="InParanoid" id="W2RKS6"/>
<dbReference type="VEuPathDB" id="FungiDB:HMPREF1541_08611"/>
<evidence type="ECO:0000256" key="9">
    <source>
        <dbReference type="SAM" id="MobiDB-lite"/>
    </source>
</evidence>
<dbReference type="Pfam" id="PF05572">
    <property type="entry name" value="Peptidase_M43"/>
    <property type="match status" value="1"/>
</dbReference>
<evidence type="ECO:0000256" key="4">
    <source>
        <dbReference type="ARBA" id="ARBA00022729"/>
    </source>
</evidence>
<dbReference type="RefSeq" id="XP_008721152.1">
    <property type="nucleotide sequence ID" value="XM_008722930.1"/>
</dbReference>
<evidence type="ECO:0000313" key="13">
    <source>
        <dbReference type="Proteomes" id="UP000030752"/>
    </source>
</evidence>
<feature type="compositionally biased region" description="Low complexity" evidence="9">
    <location>
        <begin position="329"/>
        <end position="339"/>
    </location>
</feature>
<keyword evidence="5" id="KW-0378">Hydrolase</keyword>
<dbReference type="OrthoDB" id="536211at2759"/>
<protein>
    <recommendedName>
        <fullName evidence="11">Peptidase M43 pregnancy-associated plasma-A domain-containing protein</fullName>
    </recommendedName>
</protein>
<evidence type="ECO:0000256" key="2">
    <source>
        <dbReference type="ARBA" id="ARBA00022670"/>
    </source>
</evidence>
<dbReference type="GeneID" id="19975950"/>
<evidence type="ECO:0000256" key="8">
    <source>
        <dbReference type="ARBA" id="ARBA00023157"/>
    </source>
</evidence>
<keyword evidence="13" id="KW-1185">Reference proteome</keyword>
<dbReference type="Gene3D" id="3.40.390.10">
    <property type="entry name" value="Collagenase (Catalytic Domain)"/>
    <property type="match status" value="1"/>
</dbReference>
<dbReference type="GO" id="GO:0046872">
    <property type="term" value="F:metal ion binding"/>
    <property type="evidence" value="ECO:0007669"/>
    <property type="project" value="UniProtKB-KW"/>
</dbReference>
<feature type="domain" description="Peptidase M43 pregnancy-associated plasma-A" evidence="11">
    <location>
        <begin position="196"/>
        <end position="371"/>
    </location>
</feature>
<keyword evidence="6" id="KW-0862">Zinc</keyword>
<evidence type="ECO:0000256" key="5">
    <source>
        <dbReference type="ARBA" id="ARBA00022801"/>
    </source>
</evidence>
<comment type="similarity">
    <text evidence="1">Belongs to the peptidase M43B family.</text>
</comment>
<dbReference type="STRING" id="1220924.W2RKS6"/>
<dbReference type="EMBL" id="KB822725">
    <property type="protein sequence ID" value="ETN36334.1"/>
    <property type="molecule type" value="Genomic_DNA"/>
</dbReference>
<feature type="signal peptide" evidence="10">
    <location>
        <begin position="1"/>
        <end position="21"/>
    </location>
</feature>
<evidence type="ECO:0000256" key="1">
    <source>
        <dbReference type="ARBA" id="ARBA00008721"/>
    </source>
</evidence>
<name>W2RKS6_CYPE1</name>
<evidence type="ECO:0000256" key="6">
    <source>
        <dbReference type="ARBA" id="ARBA00022833"/>
    </source>
</evidence>
<dbReference type="InterPro" id="IPR024079">
    <property type="entry name" value="MetalloPept_cat_dom_sf"/>
</dbReference>
<dbReference type="CDD" id="cd04275">
    <property type="entry name" value="ZnMc_pappalysin_like"/>
    <property type="match status" value="1"/>
</dbReference>
<dbReference type="eggNOG" id="ENOG502RYKG">
    <property type="taxonomic scope" value="Eukaryota"/>
</dbReference>
<gene>
    <name evidence="12" type="ORF">HMPREF1541_08611</name>
</gene>
<evidence type="ECO:0000256" key="7">
    <source>
        <dbReference type="ARBA" id="ARBA00023049"/>
    </source>
</evidence>
<feature type="compositionally biased region" description="Pro residues" evidence="9">
    <location>
        <begin position="40"/>
        <end position="56"/>
    </location>
</feature>
<reference evidence="12 13" key="1">
    <citation type="submission" date="2013-03" db="EMBL/GenBank/DDBJ databases">
        <title>The Genome Sequence of Phialophora europaea CBS 101466.</title>
        <authorList>
            <consortium name="The Broad Institute Genomics Platform"/>
            <person name="Cuomo C."/>
            <person name="de Hoog S."/>
            <person name="Gorbushina A."/>
            <person name="Walker B."/>
            <person name="Young S.K."/>
            <person name="Zeng Q."/>
            <person name="Gargeya S."/>
            <person name="Fitzgerald M."/>
            <person name="Haas B."/>
            <person name="Abouelleil A."/>
            <person name="Allen A.W."/>
            <person name="Alvarado L."/>
            <person name="Arachchi H.M."/>
            <person name="Berlin A.M."/>
            <person name="Chapman S.B."/>
            <person name="Gainer-Dewar J."/>
            <person name="Goldberg J."/>
            <person name="Griggs A."/>
            <person name="Gujja S."/>
            <person name="Hansen M."/>
            <person name="Howarth C."/>
            <person name="Imamovic A."/>
            <person name="Ireland A."/>
            <person name="Larimer J."/>
            <person name="McCowan C."/>
            <person name="Murphy C."/>
            <person name="Pearson M."/>
            <person name="Poon T.W."/>
            <person name="Priest M."/>
            <person name="Roberts A."/>
            <person name="Saif S."/>
            <person name="Shea T."/>
            <person name="Sisk P."/>
            <person name="Sykes S."/>
            <person name="Wortman J."/>
            <person name="Nusbaum C."/>
            <person name="Birren B."/>
        </authorList>
    </citation>
    <scope>NUCLEOTIDE SEQUENCE [LARGE SCALE GENOMIC DNA]</scope>
    <source>
        <strain evidence="12 13">CBS 101466</strain>
    </source>
</reference>
<feature type="chain" id="PRO_5004823661" description="Peptidase M43 pregnancy-associated plasma-A domain-containing protein" evidence="10">
    <location>
        <begin position="22"/>
        <end position="379"/>
    </location>
</feature>
<dbReference type="PANTHER" id="PTHR47466:SF1">
    <property type="entry name" value="METALLOPROTEASE MEP1 (AFU_ORTHOLOGUE AFUA_1G07730)-RELATED"/>
    <property type="match status" value="1"/>
</dbReference>